<accession>A0A9J6C3K9</accession>
<dbReference type="Pfam" id="PF07896">
    <property type="entry name" value="DUF1674"/>
    <property type="match status" value="1"/>
</dbReference>
<dbReference type="EMBL" id="JADBJN010000002">
    <property type="protein sequence ID" value="KAG5676118.1"/>
    <property type="molecule type" value="Genomic_DNA"/>
</dbReference>
<dbReference type="InterPro" id="IPR012875">
    <property type="entry name" value="SDHF4"/>
</dbReference>
<reference evidence="2" key="1">
    <citation type="submission" date="2021-03" db="EMBL/GenBank/DDBJ databases">
        <title>Chromosome level genome of the anhydrobiotic midge Polypedilum vanderplanki.</title>
        <authorList>
            <person name="Yoshida Y."/>
            <person name="Kikawada T."/>
            <person name="Gusev O."/>
        </authorList>
    </citation>
    <scope>NUCLEOTIDE SEQUENCE</scope>
    <source>
        <strain evidence="2">NIAS01</strain>
        <tissue evidence="2">Whole body or cell culture</tissue>
    </source>
</reference>
<name>A0A9J6C3K9_POLVA</name>
<dbReference type="AlphaFoldDB" id="A0A9J6C3K9"/>
<comment type="caution">
    <text evidence="2">The sequence shown here is derived from an EMBL/GenBank/DDBJ whole genome shotgun (WGS) entry which is preliminary data.</text>
</comment>
<evidence type="ECO:0000313" key="2">
    <source>
        <dbReference type="EMBL" id="KAG5676118.1"/>
    </source>
</evidence>
<sequence>MSSNFMKLKQPIQMAATNSMKVPSMMSTSMTSNFAKTGASSKVMSFRETLYERAIGQHLHKSASAHPDPCRFGDFEVKGRVSDF</sequence>
<dbReference type="OrthoDB" id="10355386at2759"/>
<evidence type="ECO:0000313" key="3">
    <source>
        <dbReference type="Proteomes" id="UP001107558"/>
    </source>
</evidence>
<comment type="similarity">
    <text evidence="1">Belongs to the SDHAF4 family.</text>
</comment>
<proteinExistence type="inferred from homology"/>
<dbReference type="Proteomes" id="UP001107558">
    <property type="component" value="Chromosome 2"/>
</dbReference>
<evidence type="ECO:0000256" key="1">
    <source>
        <dbReference type="ARBA" id="ARBA00005701"/>
    </source>
</evidence>
<keyword evidence="3" id="KW-1185">Reference proteome</keyword>
<gene>
    <name evidence="2" type="ORF">PVAND_005971</name>
</gene>
<organism evidence="2 3">
    <name type="scientific">Polypedilum vanderplanki</name>
    <name type="common">Sleeping chironomid midge</name>
    <dbReference type="NCBI Taxonomy" id="319348"/>
    <lineage>
        <taxon>Eukaryota</taxon>
        <taxon>Metazoa</taxon>
        <taxon>Ecdysozoa</taxon>
        <taxon>Arthropoda</taxon>
        <taxon>Hexapoda</taxon>
        <taxon>Insecta</taxon>
        <taxon>Pterygota</taxon>
        <taxon>Neoptera</taxon>
        <taxon>Endopterygota</taxon>
        <taxon>Diptera</taxon>
        <taxon>Nematocera</taxon>
        <taxon>Chironomoidea</taxon>
        <taxon>Chironomidae</taxon>
        <taxon>Chironominae</taxon>
        <taxon>Polypedilum</taxon>
        <taxon>Polypedilum</taxon>
    </lineage>
</organism>
<protein>
    <submittedName>
        <fullName evidence="2">Uncharacterized protein</fullName>
    </submittedName>
</protein>